<keyword evidence="5" id="KW-1185">Reference proteome</keyword>
<gene>
    <name evidence="4" type="ORF">M407DRAFT_24633</name>
</gene>
<feature type="signal peptide" evidence="3">
    <location>
        <begin position="1"/>
        <end position="21"/>
    </location>
</feature>
<feature type="chain" id="PRO_5002168876" evidence="3">
    <location>
        <begin position="22"/>
        <end position="570"/>
    </location>
</feature>
<feature type="region of interest" description="Disordered" evidence="1">
    <location>
        <begin position="243"/>
        <end position="263"/>
    </location>
</feature>
<evidence type="ECO:0000313" key="5">
    <source>
        <dbReference type="Proteomes" id="UP000054248"/>
    </source>
</evidence>
<dbReference type="OrthoDB" id="10600246at2759"/>
<feature type="compositionally biased region" description="Polar residues" evidence="1">
    <location>
        <begin position="188"/>
        <end position="200"/>
    </location>
</feature>
<feature type="compositionally biased region" description="Pro residues" evidence="1">
    <location>
        <begin position="172"/>
        <end position="181"/>
    </location>
</feature>
<dbReference type="HOGENOM" id="CLU_432925_0_0_1"/>
<feature type="compositionally biased region" description="Low complexity" evidence="1">
    <location>
        <begin position="322"/>
        <end position="340"/>
    </location>
</feature>
<name>A0A0C3QJ19_9AGAM</name>
<protein>
    <submittedName>
        <fullName evidence="4">Uncharacterized protein</fullName>
    </submittedName>
</protein>
<keyword evidence="2" id="KW-0812">Transmembrane</keyword>
<sequence>MPFISRALLSWTLFLFLVVQGSDDDNVIQTLLPFLPLILGVVATTYLVQGIILPQPDTFPQAFSSGVNLANLKPSALVTTDPPASTLSTLSSGAIDRPQAVSNWPVDRSLGQLGFLAIAIAIAIVVHTIASDHRATPSYPFKPTISRLLNCFKALWRSAVRLVSATRHTDLTPPPLSPYGPRPRRSECGTTAADSTQALSQRLPALSRPTSGEYGLSNSPASQCNVNQLRPHLVQKPALLPSAEEKDADDDEETWADAEDHESIQEKAVTQGYAAFARPLIPSGNLNPNIELLQLHPGQGTVPFPSFADEDDQGHHHPAPHRPSSTRPRVPSSRARSSTRSSRRPRDIKIVRRLAFAPLPVILEEDEEKELRSCFKNPDRLRARTQEAPLRVFISPLVKVRDSPMMKWDMMARRAFKSKKEERKLRREYHAWAPLLVFDDEEPEQWILLKEDIKESKEQRKDRMRRNRKYRGPINLELQIVPTPVPMAELEPEPEPERELVPVPVSVSVPGIVLQDQDAIDEVKSRHEWGVELAPQGHWAVPVEAKRGTRLRRMLGKMNPIRAVKRIFKH</sequence>
<keyword evidence="3" id="KW-0732">Signal</keyword>
<dbReference type="Proteomes" id="UP000054248">
    <property type="component" value="Unassembled WGS sequence"/>
</dbReference>
<evidence type="ECO:0000256" key="1">
    <source>
        <dbReference type="SAM" id="MobiDB-lite"/>
    </source>
</evidence>
<feature type="compositionally biased region" description="Acidic residues" evidence="1">
    <location>
        <begin position="246"/>
        <end position="260"/>
    </location>
</feature>
<feature type="region of interest" description="Disordered" evidence="1">
    <location>
        <begin position="168"/>
        <end position="223"/>
    </location>
</feature>
<proteinExistence type="predicted"/>
<organism evidence="4 5">
    <name type="scientific">Tulasnella calospora MUT 4182</name>
    <dbReference type="NCBI Taxonomy" id="1051891"/>
    <lineage>
        <taxon>Eukaryota</taxon>
        <taxon>Fungi</taxon>
        <taxon>Dikarya</taxon>
        <taxon>Basidiomycota</taxon>
        <taxon>Agaricomycotina</taxon>
        <taxon>Agaricomycetes</taxon>
        <taxon>Cantharellales</taxon>
        <taxon>Tulasnellaceae</taxon>
        <taxon>Tulasnella</taxon>
    </lineage>
</organism>
<evidence type="ECO:0000313" key="4">
    <source>
        <dbReference type="EMBL" id="KIO26074.1"/>
    </source>
</evidence>
<evidence type="ECO:0000256" key="2">
    <source>
        <dbReference type="SAM" id="Phobius"/>
    </source>
</evidence>
<reference evidence="4 5" key="1">
    <citation type="submission" date="2014-04" db="EMBL/GenBank/DDBJ databases">
        <authorList>
            <consortium name="DOE Joint Genome Institute"/>
            <person name="Kuo A."/>
            <person name="Girlanda M."/>
            <person name="Perotto S."/>
            <person name="Kohler A."/>
            <person name="Nagy L.G."/>
            <person name="Floudas D."/>
            <person name="Copeland A."/>
            <person name="Barry K.W."/>
            <person name="Cichocki N."/>
            <person name="Veneault-Fourrey C."/>
            <person name="LaButti K."/>
            <person name="Lindquist E.A."/>
            <person name="Lipzen A."/>
            <person name="Lundell T."/>
            <person name="Morin E."/>
            <person name="Murat C."/>
            <person name="Sun H."/>
            <person name="Tunlid A."/>
            <person name="Henrissat B."/>
            <person name="Grigoriev I.V."/>
            <person name="Hibbett D.S."/>
            <person name="Martin F."/>
            <person name="Nordberg H.P."/>
            <person name="Cantor M.N."/>
            <person name="Hua S.X."/>
        </authorList>
    </citation>
    <scope>NUCLEOTIDE SEQUENCE [LARGE SCALE GENOMIC DNA]</scope>
    <source>
        <strain evidence="4 5">MUT 4182</strain>
    </source>
</reference>
<dbReference type="EMBL" id="KN823030">
    <property type="protein sequence ID" value="KIO26074.1"/>
    <property type="molecule type" value="Genomic_DNA"/>
</dbReference>
<evidence type="ECO:0000256" key="3">
    <source>
        <dbReference type="SAM" id="SignalP"/>
    </source>
</evidence>
<keyword evidence="2" id="KW-0472">Membrane</keyword>
<feature type="region of interest" description="Disordered" evidence="1">
    <location>
        <begin position="297"/>
        <end position="344"/>
    </location>
</feature>
<reference evidence="5" key="2">
    <citation type="submission" date="2015-01" db="EMBL/GenBank/DDBJ databases">
        <title>Evolutionary Origins and Diversification of the Mycorrhizal Mutualists.</title>
        <authorList>
            <consortium name="DOE Joint Genome Institute"/>
            <consortium name="Mycorrhizal Genomics Consortium"/>
            <person name="Kohler A."/>
            <person name="Kuo A."/>
            <person name="Nagy L.G."/>
            <person name="Floudas D."/>
            <person name="Copeland A."/>
            <person name="Barry K.W."/>
            <person name="Cichocki N."/>
            <person name="Veneault-Fourrey C."/>
            <person name="LaButti K."/>
            <person name="Lindquist E.A."/>
            <person name="Lipzen A."/>
            <person name="Lundell T."/>
            <person name="Morin E."/>
            <person name="Murat C."/>
            <person name="Riley R."/>
            <person name="Ohm R."/>
            <person name="Sun H."/>
            <person name="Tunlid A."/>
            <person name="Henrissat B."/>
            <person name="Grigoriev I.V."/>
            <person name="Hibbett D.S."/>
            <person name="Martin F."/>
        </authorList>
    </citation>
    <scope>NUCLEOTIDE SEQUENCE [LARGE SCALE GENOMIC DNA]</scope>
    <source>
        <strain evidence="5">MUT 4182</strain>
    </source>
</reference>
<accession>A0A0C3QJ19</accession>
<feature type="transmembrane region" description="Helical" evidence="2">
    <location>
        <begin position="113"/>
        <end position="130"/>
    </location>
</feature>
<feature type="transmembrane region" description="Helical" evidence="2">
    <location>
        <begin position="31"/>
        <end position="53"/>
    </location>
</feature>
<keyword evidence="2" id="KW-1133">Transmembrane helix</keyword>
<dbReference type="AlphaFoldDB" id="A0A0C3QJ19"/>